<dbReference type="GO" id="GO:0047974">
    <property type="term" value="F:guanosine deaminase activity"/>
    <property type="evidence" value="ECO:0007669"/>
    <property type="project" value="TreeGrafter"/>
</dbReference>
<dbReference type="Gene3D" id="3.40.140.10">
    <property type="entry name" value="Cytidine Deaminase, domain 2"/>
    <property type="match status" value="1"/>
</dbReference>
<feature type="domain" description="CMP/dCMP-type deaminase" evidence="1">
    <location>
        <begin position="17"/>
        <end position="126"/>
    </location>
</feature>
<evidence type="ECO:0000313" key="2">
    <source>
        <dbReference type="EMBL" id="KAG2174536.1"/>
    </source>
</evidence>
<name>A0A8H7PIG8_9FUNG</name>
<protein>
    <recommendedName>
        <fullName evidence="1">CMP/dCMP-type deaminase domain-containing protein</fullName>
    </recommendedName>
</protein>
<accession>A0A8H7PIG8</accession>
<dbReference type="AlphaFoldDB" id="A0A8H7PIG8"/>
<dbReference type="InterPro" id="IPR002125">
    <property type="entry name" value="CMP_dCMP_dom"/>
</dbReference>
<dbReference type="PANTHER" id="PTHR11079:SF161">
    <property type="entry name" value="CMP_DCMP-TYPE DEAMINASE DOMAIN-CONTAINING PROTEIN"/>
    <property type="match status" value="1"/>
</dbReference>
<reference evidence="2" key="1">
    <citation type="submission" date="2020-12" db="EMBL/GenBank/DDBJ databases">
        <title>Metabolic potential, ecology and presence of endohyphal bacteria is reflected in genomic diversity of Mucoromycotina.</title>
        <authorList>
            <person name="Muszewska A."/>
            <person name="Okrasinska A."/>
            <person name="Steczkiewicz K."/>
            <person name="Drgas O."/>
            <person name="Orlowska M."/>
            <person name="Perlinska-Lenart U."/>
            <person name="Aleksandrzak-Piekarczyk T."/>
            <person name="Szatraj K."/>
            <person name="Zielenkiewicz U."/>
            <person name="Pilsyk S."/>
            <person name="Malc E."/>
            <person name="Mieczkowski P."/>
            <person name="Kruszewska J.S."/>
            <person name="Biernat P."/>
            <person name="Pawlowska J."/>
        </authorList>
    </citation>
    <scope>NUCLEOTIDE SEQUENCE</scope>
    <source>
        <strain evidence="2">WA0000051536</strain>
    </source>
</reference>
<comment type="caution">
    <text evidence="2">The sequence shown here is derived from an EMBL/GenBank/DDBJ whole genome shotgun (WGS) entry which is preliminary data.</text>
</comment>
<gene>
    <name evidence="2" type="ORF">INT44_006799</name>
</gene>
<dbReference type="OrthoDB" id="408702at2759"/>
<dbReference type="EMBL" id="JAEPRA010000016">
    <property type="protein sequence ID" value="KAG2174536.1"/>
    <property type="molecule type" value="Genomic_DNA"/>
</dbReference>
<dbReference type="GO" id="GO:0006152">
    <property type="term" value="P:purine nucleoside catabolic process"/>
    <property type="evidence" value="ECO:0007669"/>
    <property type="project" value="TreeGrafter"/>
</dbReference>
<keyword evidence="3" id="KW-1185">Reference proteome</keyword>
<evidence type="ECO:0000313" key="3">
    <source>
        <dbReference type="Proteomes" id="UP000612746"/>
    </source>
</evidence>
<dbReference type="Proteomes" id="UP000612746">
    <property type="component" value="Unassembled WGS sequence"/>
</dbReference>
<dbReference type="PANTHER" id="PTHR11079">
    <property type="entry name" value="CYTOSINE DEAMINASE FAMILY MEMBER"/>
    <property type="match status" value="1"/>
</dbReference>
<dbReference type="CDD" id="cd01285">
    <property type="entry name" value="nucleoside_deaminase"/>
    <property type="match status" value="1"/>
</dbReference>
<sequence length="170" mass="18899">PFFRIIPANMYTAPSHDEIIKNLKRTIEIASRAVSLGRHPFGSLVVGPEGNIIAEQGNIDTVNHAESTIARTVYTNYPQSYLNRCTLYTSFEPCAMCAGTCYWAGIGGVVFGATEKRLLEATGNHEENQTMSLDCRTVFAAGQRQVQVFGPYPELEDEIVADHLEFWKSH</sequence>
<organism evidence="2 3">
    <name type="scientific">Umbelopsis vinacea</name>
    <dbReference type="NCBI Taxonomy" id="44442"/>
    <lineage>
        <taxon>Eukaryota</taxon>
        <taxon>Fungi</taxon>
        <taxon>Fungi incertae sedis</taxon>
        <taxon>Mucoromycota</taxon>
        <taxon>Mucoromycotina</taxon>
        <taxon>Umbelopsidomycetes</taxon>
        <taxon>Umbelopsidales</taxon>
        <taxon>Umbelopsidaceae</taxon>
        <taxon>Umbelopsis</taxon>
    </lineage>
</organism>
<dbReference type="PROSITE" id="PS51747">
    <property type="entry name" value="CYT_DCMP_DEAMINASES_2"/>
    <property type="match status" value="1"/>
</dbReference>
<evidence type="ECO:0000259" key="1">
    <source>
        <dbReference type="PROSITE" id="PS51747"/>
    </source>
</evidence>
<dbReference type="Pfam" id="PF00383">
    <property type="entry name" value="dCMP_cyt_deam_1"/>
    <property type="match status" value="1"/>
</dbReference>
<dbReference type="SUPFAM" id="SSF53927">
    <property type="entry name" value="Cytidine deaminase-like"/>
    <property type="match status" value="1"/>
</dbReference>
<dbReference type="InterPro" id="IPR016193">
    <property type="entry name" value="Cytidine_deaminase-like"/>
</dbReference>
<proteinExistence type="predicted"/>
<feature type="non-terminal residue" evidence="2">
    <location>
        <position position="1"/>
    </location>
</feature>